<protein>
    <submittedName>
        <fullName evidence="2">Uncharacterized protein</fullName>
    </submittedName>
</protein>
<accession>A0A1M7L6Y6</accession>
<dbReference type="STRING" id="69322.SAMN05443669_10641"/>
<keyword evidence="1" id="KW-1133">Transmembrane helix</keyword>
<dbReference type="AlphaFoldDB" id="A0A1M7L6Y6"/>
<reference evidence="3" key="1">
    <citation type="submission" date="2016-11" db="EMBL/GenBank/DDBJ databases">
        <authorList>
            <person name="Varghese N."/>
            <person name="Submissions S."/>
        </authorList>
    </citation>
    <scope>NUCLEOTIDE SEQUENCE [LARGE SCALE GENOMIC DNA]</scope>
    <source>
        <strain evidence="3">DSM 3661</strain>
    </source>
</reference>
<keyword evidence="1" id="KW-0472">Membrane</keyword>
<gene>
    <name evidence="2" type="ORF">SAMN05443669_10641</name>
</gene>
<evidence type="ECO:0000313" key="3">
    <source>
        <dbReference type="Proteomes" id="UP000184260"/>
    </source>
</evidence>
<keyword evidence="3" id="KW-1185">Reference proteome</keyword>
<dbReference type="Proteomes" id="UP000184260">
    <property type="component" value="Unassembled WGS sequence"/>
</dbReference>
<proteinExistence type="predicted"/>
<evidence type="ECO:0000313" key="2">
    <source>
        <dbReference type="EMBL" id="SHM73894.1"/>
    </source>
</evidence>
<dbReference type="EMBL" id="FRBU01000064">
    <property type="protein sequence ID" value="SHM73894.1"/>
    <property type="molecule type" value="Genomic_DNA"/>
</dbReference>
<feature type="transmembrane region" description="Helical" evidence="1">
    <location>
        <begin position="12"/>
        <end position="28"/>
    </location>
</feature>
<sequence>MENFKINLNQNLWALIVSLLTLGSSEYYNLKTSYYFGIVLSIITSISVIISLYFYTKNYIQNKSV</sequence>
<name>A0A1M7L6Y6_9FLAO</name>
<keyword evidence="1" id="KW-0812">Transmembrane</keyword>
<organism evidence="2 3">
    <name type="scientific">Flavobacterium xanthum</name>
    <dbReference type="NCBI Taxonomy" id="69322"/>
    <lineage>
        <taxon>Bacteria</taxon>
        <taxon>Pseudomonadati</taxon>
        <taxon>Bacteroidota</taxon>
        <taxon>Flavobacteriia</taxon>
        <taxon>Flavobacteriales</taxon>
        <taxon>Flavobacteriaceae</taxon>
        <taxon>Flavobacterium</taxon>
    </lineage>
</organism>
<feature type="transmembrane region" description="Helical" evidence="1">
    <location>
        <begin position="34"/>
        <end position="55"/>
    </location>
</feature>
<evidence type="ECO:0000256" key="1">
    <source>
        <dbReference type="SAM" id="Phobius"/>
    </source>
</evidence>